<protein>
    <submittedName>
        <fullName evidence="10">Uncharacterized protein</fullName>
    </submittedName>
</protein>
<proteinExistence type="inferred from homology"/>
<evidence type="ECO:0000256" key="7">
    <source>
        <dbReference type="ARBA" id="ARBA00023316"/>
    </source>
</evidence>
<dbReference type="Gene3D" id="2.160.20.10">
    <property type="entry name" value="Single-stranded right-handed beta-helix, Pectin lyase-like"/>
    <property type="match status" value="1"/>
</dbReference>
<dbReference type="AlphaFoldDB" id="A0AA86VKG1"/>
<evidence type="ECO:0000256" key="9">
    <source>
        <dbReference type="RuleBase" id="RU361169"/>
    </source>
</evidence>
<dbReference type="Pfam" id="PF00295">
    <property type="entry name" value="Glyco_hydro_28"/>
    <property type="match status" value="1"/>
</dbReference>
<gene>
    <name evidence="10" type="ORF">AYBTSS11_LOCUS19717</name>
</gene>
<dbReference type="InterPro" id="IPR000743">
    <property type="entry name" value="Glyco_hydro_28"/>
</dbReference>
<dbReference type="InterPro" id="IPR012334">
    <property type="entry name" value="Pectin_lyas_fold"/>
</dbReference>
<dbReference type="PROSITE" id="PS00502">
    <property type="entry name" value="POLYGALACTURONASE"/>
    <property type="match status" value="1"/>
</dbReference>
<dbReference type="GO" id="GO:0005975">
    <property type="term" value="P:carbohydrate metabolic process"/>
    <property type="evidence" value="ECO:0007669"/>
    <property type="project" value="InterPro"/>
</dbReference>
<dbReference type="SUPFAM" id="SSF51126">
    <property type="entry name" value="Pectin lyase-like"/>
    <property type="match status" value="1"/>
</dbReference>
<keyword evidence="5 9" id="KW-0378">Hydrolase</keyword>
<evidence type="ECO:0000256" key="1">
    <source>
        <dbReference type="ARBA" id="ARBA00004191"/>
    </source>
</evidence>
<sequence>MAPQADFAKIGYEIENFFGRQKSFCDGNPPATQNLCRYKFFPSYGATKVVHMNVEDVKCNEAASRFMAEKRTELQMKGLVGQNCGAIMATTKRVGVLIMFFALVYYVDAIKKVMPIPGPDIYKNQNVAQDVLSPGEKINNVINFGAKPNGKFDCTQAFMDAWQATCHSKKQARLLIPKGRFVVSSMFFAGPCMTPEPITIQVVGTIAATTDLSEYVNGDWLLFEDLNGIKVIGGGTFDGVGKESWKTASNCKVDPSDSCIRNPASIYFHRVRNGIIQNIKSIDPKGFHIFVTNCVNIRLRRLKISAPDESPNTDGIHISQSVDIKVSKNVIQTGDDCLSMIHGSHDVSVNKMDCGHGHGISIGSLGKYEDELEVKNIRVKNITMIGTTNGLRIKSWPDRYQGSASNITFSDIMMENVRNPIIIDQEYQCKSNCKPSLVKIKDIRFSNIKGTTISPIAVDLRCSKKFPCQNINLENIDLTIAKEPTSSRCANVKPIYKGLQKPPGCA</sequence>
<name>A0AA86VKG1_9FABA</name>
<evidence type="ECO:0000256" key="8">
    <source>
        <dbReference type="PROSITE-ProRule" id="PRU10052"/>
    </source>
</evidence>
<dbReference type="GO" id="GO:0071555">
    <property type="term" value="P:cell wall organization"/>
    <property type="evidence" value="ECO:0007669"/>
    <property type="project" value="UniProtKB-KW"/>
</dbReference>
<feature type="active site" evidence="8">
    <location>
        <position position="358"/>
    </location>
</feature>
<organism evidence="10 11">
    <name type="scientific">Sphenostylis stenocarpa</name>
    <dbReference type="NCBI Taxonomy" id="92480"/>
    <lineage>
        <taxon>Eukaryota</taxon>
        <taxon>Viridiplantae</taxon>
        <taxon>Streptophyta</taxon>
        <taxon>Embryophyta</taxon>
        <taxon>Tracheophyta</taxon>
        <taxon>Spermatophyta</taxon>
        <taxon>Magnoliopsida</taxon>
        <taxon>eudicotyledons</taxon>
        <taxon>Gunneridae</taxon>
        <taxon>Pentapetalae</taxon>
        <taxon>rosids</taxon>
        <taxon>fabids</taxon>
        <taxon>Fabales</taxon>
        <taxon>Fabaceae</taxon>
        <taxon>Papilionoideae</taxon>
        <taxon>50 kb inversion clade</taxon>
        <taxon>NPAAA clade</taxon>
        <taxon>indigoferoid/millettioid clade</taxon>
        <taxon>Phaseoleae</taxon>
        <taxon>Sphenostylis</taxon>
    </lineage>
</organism>
<evidence type="ECO:0000256" key="5">
    <source>
        <dbReference type="ARBA" id="ARBA00022801"/>
    </source>
</evidence>
<dbReference type="FunFam" id="2.160.20.10:FF:000004">
    <property type="entry name" value="Pectin lyase-like superfamily protein"/>
    <property type="match status" value="1"/>
</dbReference>
<dbReference type="InterPro" id="IPR011050">
    <property type="entry name" value="Pectin_lyase_fold/virulence"/>
</dbReference>
<dbReference type="Proteomes" id="UP001189624">
    <property type="component" value="Chromosome 6"/>
</dbReference>
<dbReference type="Gramene" id="rna-AYBTSS11_LOCUS19717">
    <property type="protein sequence ID" value="CAJ1963333.1"/>
    <property type="gene ID" value="gene-AYBTSS11_LOCUS19717"/>
</dbReference>
<dbReference type="InterPro" id="IPR006626">
    <property type="entry name" value="PbH1"/>
</dbReference>
<keyword evidence="4" id="KW-0964">Secreted</keyword>
<dbReference type="PANTHER" id="PTHR31375">
    <property type="match status" value="1"/>
</dbReference>
<evidence type="ECO:0000313" key="11">
    <source>
        <dbReference type="Proteomes" id="UP001189624"/>
    </source>
</evidence>
<accession>A0AA86VKG1</accession>
<reference evidence="10" key="1">
    <citation type="submission" date="2023-10" db="EMBL/GenBank/DDBJ databases">
        <authorList>
            <person name="Domelevo Entfellner J.-B."/>
        </authorList>
    </citation>
    <scope>NUCLEOTIDE SEQUENCE</scope>
</reference>
<evidence type="ECO:0000256" key="2">
    <source>
        <dbReference type="ARBA" id="ARBA00008834"/>
    </source>
</evidence>
<evidence type="ECO:0000256" key="3">
    <source>
        <dbReference type="ARBA" id="ARBA00022512"/>
    </source>
</evidence>
<comment type="subcellular location">
    <subcellularLocation>
        <location evidence="1">Secreted</location>
        <location evidence="1">Cell wall</location>
    </subcellularLocation>
</comment>
<keyword evidence="7" id="KW-0961">Cell wall biogenesis/degradation</keyword>
<dbReference type="GO" id="GO:0004650">
    <property type="term" value="F:polygalacturonase activity"/>
    <property type="evidence" value="ECO:0007669"/>
    <property type="project" value="InterPro"/>
</dbReference>
<keyword evidence="3" id="KW-0134">Cell wall</keyword>
<keyword evidence="6 9" id="KW-0326">Glycosidase</keyword>
<keyword evidence="11" id="KW-1185">Reference proteome</keyword>
<evidence type="ECO:0000313" key="10">
    <source>
        <dbReference type="EMBL" id="CAJ1963333.1"/>
    </source>
</evidence>
<evidence type="ECO:0000256" key="6">
    <source>
        <dbReference type="ARBA" id="ARBA00023295"/>
    </source>
</evidence>
<evidence type="ECO:0000256" key="4">
    <source>
        <dbReference type="ARBA" id="ARBA00022525"/>
    </source>
</evidence>
<dbReference type="EMBL" id="OY731403">
    <property type="protein sequence ID" value="CAJ1963333.1"/>
    <property type="molecule type" value="Genomic_DNA"/>
</dbReference>
<dbReference type="SMART" id="SM00710">
    <property type="entry name" value="PbH1"/>
    <property type="match status" value="4"/>
</dbReference>
<comment type="similarity">
    <text evidence="2 9">Belongs to the glycosyl hydrolase 28 family.</text>
</comment>